<sequence length="122" mass="13299">MGKKMVWLVVIAIVFLATGCGGSVGAQGEDEKVGVRGVITEITHQENGSIIILVEGDFEDDTSYHAGYVRIDSDTTIQRKQDYENLDKGDIEEGIKVEVIFEGDVSESDPVQGKGKILRILD</sequence>
<dbReference type="AlphaFoldDB" id="A0A7G9WBF3"/>
<dbReference type="Proteomes" id="UP000516160">
    <property type="component" value="Chromosome"/>
</dbReference>
<protein>
    <recommendedName>
        <fullName evidence="3">DUF3221 domain-containing protein</fullName>
    </recommendedName>
</protein>
<dbReference type="KEGG" id="acae:HYG86_15185"/>
<name>A0A7G9WBF3_ALKCA</name>
<accession>A0A7G9WBF3</accession>
<evidence type="ECO:0008006" key="3">
    <source>
        <dbReference type="Google" id="ProtNLM"/>
    </source>
</evidence>
<gene>
    <name evidence="1" type="ORF">HYG86_15185</name>
</gene>
<organism evidence="1 2">
    <name type="scientific">Alkalicella caledoniensis</name>
    <dbReference type="NCBI Taxonomy" id="2731377"/>
    <lineage>
        <taxon>Bacteria</taxon>
        <taxon>Bacillati</taxon>
        <taxon>Bacillota</taxon>
        <taxon>Clostridia</taxon>
        <taxon>Eubacteriales</taxon>
        <taxon>Proteinivoracaceae</taxon>
        <taxon>Alkalicella</taxon>
    </lineage>
</organism>
<keyword evidence="2" id="KW-1185">Reference proteome</keyword>
<reference evidence="1 2" key="1">
    <citation type="submission" date="2020-07" db="EMBL/GenBank/DDBJ databases">
        <title>Alkalicella. sp. LB2 genome.</title>
        <authorList>
            <person name="Postec A."/>
            <person name="Quemeneur M."/>
        </authorList>
    </citation>
    <scope>NUCLEOTIDE SEQUENCE [LARGE SCALE GENOMIC DNA]</scope>
    <source>
        <strain evidence="1 2">LB2</strain>
    </source>
</reference>
<dbReference type="RefSeq" id="WP_213166413.1">
    <property type="nucleotide sequence ID" value="NZ_CP058559.1"/>
</dbReference>
<evidence type="ECO:0000313" key="1">
    <source>
        <dbReference type="EMBL" id="QNO16015.1"/>
    </source>
</evidence>
<dbReference type="PROSITE" id="PS51257">
    <property type="entry name" value="PROKAR_LIPOPROTEIN"/>
    <property type="match status" value="1"/>
</dbReference>
<evidence type="ECO:0000313" key="2">
    <source>
        <dbReference type="Proteomes" id="UP000516160"/>
    </source>
</evidence>
<proteinExistence type="predicted"/>
<dbReference type="EMBL" id="CP058559">
    <property type="protein sequence ID" value="QNO16015.1"/>
    <property type="molecule type" value="Genomic_DNA"/>
</dbReference>